<proteinExistence type="predicted"/>
<keyword evidence="1" id="KW-0808">Transferase</keyword>
<protein>
    <submittedName>
        <fullName evidence="1">Lipopolysaccharide kinase InaA family protein</fullName>
    </submittedName>
</protein>
<accession>A0ABW1PQP4</accession>
<gene>
    <name evidence="1" type="ORF">ACFPVY_14520</name>
</gene>
<dbReference type="GO" id="GO:0016301">
    <property type="term" value="F:kinase activity"/>
    <property type="evidence" value="ECO:0007669"/>
    <property type="project" value="UniProtKB-KW"/>
</dbReference>
<evidence type="ECO:0000313" key="2">
    <source>
        <dbReference type="Proteomes" id="UP001596287"/>
    </source>
</evidence>
<keyword evidence="1" id="KW-0418">Kinase</keyword>
<sequence>MKLAIHPKYISKKKDIAEIIENFDKSGTIFGDGKRNIIKVFSNSINVKSFKIPTLINKVVYRFFRKSKAQRSFEYAVKLLENNIGTPHPIAYSEFSTFLGLGKSFYISEHLHPDLTFRELVTIPDYPDHENILRQFTQFSFELHQKGIEFLDHSPGNTLIKKVSDTKYDFYLVDLNRMNFHNAMNFEQRMNNLKRLTYKAEMIAIMSDEYAKLSGKNYSEVYDKLLSYKNDFHRKLQRKRRIKKILKFSKN</sequence>
<comment type="caution">
    <text evidence="1">The sequence shown here is derived from an EMBL/GenBank/DDBJ whole genome shotgun (WGS) entry which is preliminary data.</text>
</comment>
<organism evidence="1 2">
    <name type="scientific">Flavobacterium qiangtangense</name>
    <dbReference type="NCBI Taxonomy" id="1442595"/>
    <lineage>
        <taxon>Bacteria</taxon>
        <taxon>Pseudomonadati</taxon>
        <taxon>Bacteroidota</taxon>
        <taxon>Flavobacteriia</taxon>
        <taxon>Flavobacteriales</taxon>
        <taxon>Flavobacteriaceae</taxon>
        <taxon>Flavobacterium</taxon>
    </lineage>
</organism>
<dbReference type="Pfam" id="PF06293">
    <property type="entry name" value="Kdo"/>
    <property type="match status" value="1"/>
</dbReference>
<dbReference type="Proteomes" id="UP001596287">
    <property type="component" value="Unassembled WGS sequence"/>
</dbReference>
<dbReference type="RefSeq" id="WP_379792851.1">
    <property type="nucleotide sequence ID" value="NZ_JBHSQB010000010.1"/>
</dbReference>
<reference evidence="2" key="1">
    <citation type="journal article" date="2019" name="Int. J. Syst. Evol. Microbiol.">
        <title>The Global Catalogue of Microorganisms (GCM) 10K type strain sequencing project: providing services to taxonomists for standard genome sequencing and annotation.</title>
        <authorList>
            <consortium name="The Broad Institute Genomics Platform"/>
            <consortium name="The Broad Institute Genome Sequencing Center for Infectious Disease"/>
            <person name="Wu L."/>
            <person name="Ma J."/>
        </authorList>
    </citation>
    <scope>NUCLEOTIDE SEQUENCE [LARGE SCALE GENOMIC DNA]</scope>
    <source>
        <strain evidence="2">CCUG 49679</strain>
    </source>
</reference>
<name>A0ABW1PQP4_9FLAO</name>
<keyword evidence="2" id="KW-1185">Reference proteome</keyword>
<evidence type="ECO:0000313" key="1">
    <source>
        <dbReference type="EMBL" id="MFC6097869.1"/>
    </source>
</evidence>
<dbReference type="EMBL" id="JBHSQB010000010">
    <property type="protein sequence ID" value="MFC6097869.1"/>
    <property type="molecule type" value="Genomic_DNA"/>
</dbReference>